<comment type="catalytic activity">
    <reaction evidence="6 7">
        <text>L-glutamyl-tRNA(Gln) + L-glutamine + ATP + H2O = L-glutaminyl-tRNA(Gln) + L-glutamate + ADP + phosphate + H(+)</text>
        <dbReference type="Rhea" id="RHEA:17521"/>
        <dbReference type="Rhea" id="RHEA-COMP:9681"/>
        <dbReference type="Rhea" id="RHEA-COMP:9684"/>
        <dbReference type="ChEBI" id="CHEBI:15377"/>
        <dbReference type="ChEBI" id="CHEBI:15378"/>
        <dbReference type="ChEBI" id="CHEBI:29985"/>
        <dbReference type="ChEBI" id="CHEBI:30616"/>
        <dbReference type="ChEBI" id="CHEBI:43474"/>
        <dbReference type="ChEBI" id="CHEBI:58359"/>
        <dbReference type="ChEBI" id="CHEBI:78520"/>
        <dbReference type="ChEBI" id="CHEBI:78521"/>
        <dbReference type="ChEBI" id="CHEBI:456216"/>
        <dbReference type="EC" id="6.3.5.7"/>
    </reaction>
</comment>
<keyword evidence="10" id="KW-1185">Reference proteome</keyword>
<comment type="function">
    <text evidence="7">Allows the formation of correctly charged Gln-tRNA(Gln) through the transamidation of misacylated Glu-tRNA(Gln) in the mitochondria. The reaction takes place in the presence of glutamine and ATP through an activated gamma-phospho-Glu-tRNA(Gln).</text>
</comment>
<organism evidence="9 10">
    <name type="scientific">Syncephalis pseudoplumigaleata</name>
    <dbReference type="NCBI Taxonomy" id="1712513"/>
    <lineage>
        <taxon>Eukaryota</taxon>
        <taxon>Fungi</taxon>
        <taxon>Fungi incertae sedis</taxon>
        <taxon>Zoopagomycota</taxon>
        <taxon>Zoopagomycotina</taxon>
        <taxon>Zoopagomycetes</taxon>
        <taxon>Zoopagales</taxon>
        <taxon>Piptocephalidaceae</taxon>
        <taxon>Syncephalis</taxon>
    </lineage>
</organism>
<feature type="active site" description="Charge relay system" evidence="7">
    <location>
        <position position="113"/>
    </location>
</feature>
<comment type="similarity">
    <text evidence="1 7">Belongs to the amidase family. GatA subfamily.</text>
</comment>
<accession>A0A4P9Z4M7</accession>
<evidence type="ECO:0000256" key="1">
    <source>
        <dbReference type="ARBA" id="ARBA00008069"/>
    </source>
</evidence>
<keyword evidence="2 7" id="KW-0436">Ligase</keyword>
<dbReference type="GO" id="GO:0005524">
    <property type="term" value="F:ATP binding"/>
    <property type="evidence" value="ECO:0007669"/>
    <property type="project" value="UniProtKB-KW"/>
</dbReference>
<dbReference type="PANTHER" id="PTHR11895:SF7">
    <property type="entry name" value="GLUTAMYL-TRNA(GLN) AMIDOTRANSFERASE SUBUNIT A, MITOCHONDRIAL"/>
    <property type="match status" value="1"/>
</dbReference>
<comment type="subunit">
    <text evidence="7">Subunit of the heterotrimeric GatCAB amidotransferase (AdT) complex, composed of A, B and C subunits.</text>
</comment>
<dbReference type="Gene3D" id="3.90.1300.10">
    <property type="entry name" value="Amidase signature (AS) domain"/>
    <property type="match status" value="1"/>
</dbReference>
<name>A0A4P9Z4M7_9FUNG</name>
<dbReference type="PANTHER" id="PTHR11895">
    <property type="entry name" value="TRANSAMIDASE"/>
    <property type="match status" value="1"/>
</dbReference>
<evidence type="ECO:0000256" key="6">
    <source>
        <dbReference type="ARBA" id="ARBA00047407"/>
    </source>
</evidence>
<keyword evidence="4 7" id="KW-0067">ATP-binding</keyword>
<gene>
    <name evidence="9" type="ORF">SYNPS1DRAFT_32464</name>
</gene>
<dbReference type="InterPro" id="IPR023631">
    <property type="entry name" value="Amidase_dom"/>
</dbReference>
<evidence type="ECO:0000313" key="10">
    <source>
        <dbReference type="Proteomes" id="UP000278143"/>
    </source>
</evidence>
<dbReference type="SUPFAM" id="SSF75304">
    <property type="entry name" value="Amidase signature (AS) enzymes"/>
    <property type="match status" value="1"/>
</dbReference>
<keyword evidence="5 7" id="KW-0648">Protein biosynthesis</keyword>
<evidence type="ECO:0000259" key="8">
    <source>
        <dbReference type="Pfam" id="PF01425"/>
    </source>
</evidence>
<feature type="active site" description="Charge relay system" evidence="7">
    <location>
        <position position="28"/>
    </location>
</feature>
<proteinExistence type="inferred from homology"/>
<dbReference type="InterPro" id="IPR000120">
    <property type="entry name" value="Amidase"/>
</dbReference>
<protein>
    <recommendedName>
        <fullName evidence="7">Glutamyl-tRNA(Gln) amidotransferase subunit A, mitochondrial</fullName>
        <shortName evidence="7">Glu-AdT subunit A</shortName>
        <ecNumber evidence="7">6.3.5.7</ecNumber>
    </recommendedName>
</protein>
<dbReference type="GO" id="GO:0050567">
    <property type="term" value="F:glutaminyl-tRNA synthase (glutamine-hydrolyzing) activity"/>
    <property type="evidence" value="ECO:0007669"/>
    <property type="project" value="UniProtKB-UniRule"/>
</dbReference>
<reference evidence="10" key="1">
    <citation type="journal article" date="2018" name="Nat. Microbiol.">
        <title>Leveraging single-cell genomics to expand the fungal tree of life.</title>
        <authorList>
            <person name="Ahrendt S.R."/>
            <person name="Quandt C.A."/>
            <person name="Ciobanu D."/>
            <person name="Clum A."/>
            <person name="Salamov A."/>
            <person name="Andreopoulos B."/>
            <person name="Cheng J.F."/>
            <person name="Woyke T."/>
            <person name="Pelin A."/>
            <person name="Henrissat B."/>
            <person name="Reynolds N.K."/>
            <person name="Benny G.L."/>
            <person name="Smith M.E."/>
            <person name="James T.Y."/>
            <person name="Grigoriev I.V."/>
        </authorList>
    </citation>
    <scope>NUCLEOTIDE SEQUENCE [LARGE SCALE GENOMIC DNA]</scope>
    <source>
        <strain evidence="10">Benny S71-1</strain>
    </source>
</reference>
<evidence type="ECO:0000313" key="9">
    <source>
        <dbReference type="EMBL" id="RKP27415.1"/>
    </source>
</evidence>
<dbReference type="OrthoDB" id="421993at2759"/>
<dbReference type="EMBL" id="KZ989211">
    <property type="protein sequence ID" value="RKP27415.1"/>
    <property type="molecule type" value="Genomic_DNA"/>
</dbReference>
<feature type="active site" description="Acyl-ester intermediate" evidence="7">
    <location>
        <position position="137"/>
    </location>
</feature>
<dbReference type="EC" id="6.3.5.7" evidence="7"/>
<keyword evidence="7" id="KW-0496">Mitochondrion</keyword>
<feature type="domain" description="Amidase" evidence="8">
    <location>
        <begin position="12"/>
        <end position="437"/>
    </location>
</feature>
<keyword evidence="3 7" id="KW-0547">Nucleotide-binding</keyword>
<dbReference type="AlphaFoldDB" id="A0A4P9Z4M7"/>
<dbReference type="InterPro" id="IPR004412">
    <property type="entry name" value="GatA"/>
</dbReference>
<dbReference type="GO" id="GO:0030956">
    <property type="term" value="C:glutamyl-tRNA(Gln) amidotransferase complex"/>
    <property type="evidence" value="ECO:0007669"/>
    <property type="project" value="UniProtKB-UniRule"/>
</dbReference>
<dbReference type="InterPro" id="IPR036928">
    <property type="entry name" value="AS_sf"/>
</dbReference>
<evidence type="ECO:0000256" key="2">
    <source>
        <dbReference type="ARBA" id="ARBA00022598"/>
    </source>
</evidence>
<evidence type="ECO:0000256" key="5">
    <source>
        <dbReference type="ARBA" id="ARBA00022917"/>
    </source>
</evidence>
<dbReference type="Proteomes" id="UP000278143">
    <property type="component" value="Unassembled WGS sequence"/>
</dbReference>
<evidence type="ECO:0000256" key="7">
    <source>
        <dbReference type="HAMAP-Rule" id="MF_03150"/>
    </source>
</evidence>
<dbReference type="NCBIfam" id="TIGR00132">
    <property type="entry name" value="gatA"/>
    <property type="match status" value="1"/>
</dbReference>
<dbReference type="GO" id="GO:0070681">
    <property type="term" value="P:glutaminyl-tRNAGln biosynthesis via transamidation"/>
    <property type="evidence" value="ECO:0007669"/>
    <property type="project" value="UniProtKB-UniRule"/>
</dbReference>
<dbReference type="InterPro" id="IPR020556">
    <property type="entry name" value="Amidase_CS"/>
</dbReference>
<sequence>MLHRSRIHSHAYEDKEHRPLEGVLVAVKDNFCTTDLPTTCASKMLKEFISPFEASVVTRLKDAGAIIVGKTNMDEFGMGSANLFSAYGPVHHPLSMPSAANADDASIRVAGGSSGGSAAAVAAGLCHAAIGSDTGGSVRLPSAYCGIVGFKPSYGQCSRYGLVSYASSLDTVGILAQHVDDAQLLFEIVKGHDPRDASMAVATAGDDVPPQVESDLAGIVVGIPEEYYVDELSPEIVAAWQAAADHLQARGAEIRFVSCPHTRHALAAYYVIAPAEASSNLARYDGIRYGNTFDAYATTRQTGFGDEVQRRLLLGSFVLSESAYDDHFVRAQRVRRLVQQDFDRCFRIPRPRSSTTSSPATAVDVLLTPCNITTAPTVQEARRGGGGVSAYVNDVMTVPASLAGIPAISIPWTRSSTDDYPIGVQLMAQYGQDAMLLRVARALEPSN</sequence>
<evidence type="ECO:0000256" key="3">
    <source>
        <dbReference type="ARBA" id="ARBA00022741"/>
    </source>
</evidence>
<comment type="subcellular location">
    <subcellularLocation>
        <location evidence="7">Mitochondrion</location>
    </subcellularLocation>
</comment>
<dbReference type="PROSITE" id="PS00571">
    <property type="entry name" value="AMIDASES"/>
    <property type="match status" value="1"/>
</dbReference>
<dbReference type="GO" id="GO:0005739">
    <property type="term" value="C:mitochondrion"/>
    <property type="evidence" value="ECO:0007669"/>
    <property type="project" value="UniProtKB-SubCell"/>
</dbReference>
<evidence type="ECO:0000256" key="4">
    <source>
        <dbReference type="ARBA" id="ARBA00022840"/>
    </source>
</evidence>
<dbReference type="Pfam" id="PF01425">
    <property type="entry name" value="Amidase"/>
    <property type="match status" value="1"/>
</dbReference>
<dbReference type="HAMAP" id="MF_00120">
    <property type="entry name" value="GatA"/>
    <property type="match status" value="1"/>
</dbReference>
<dbReference type="GO" id="GO:0032543">
    <property type="term" value="P:mitochondrial translation"/>
    <property type="evidence" value="ECO:0007669"/>
    <property type="project" value="UniProtKB-UniRule"/>
</dbReference>